<dbReference type="AlphaFoldDB" id="A0A1M6PL86"/>
<sequence>MDHSPDAVSLAAFDYLGGGGVFEGVVVFLKPGSDFGGVMDDAVEGLEDAVHLDDFLTGRFGGYGSFEPVSEGARGVFAQAADLRLGGMVVAPEAFSSPLRPGRGVFGEA</sequence>
<dbReference type="EMBL" id="FQYR01000005">
    <property type="protein sequence ID" value="SHK08627.1"/>
    <property type="molecule type" value="Genomic_DNA"/>
</dbReference>
<name>A0A1M6PL86_9BACT</name>
<evidence type="ECO:0000313" key="1">
    <source>
        <dbReference type="EMBL" id="SHK08627.1"/>
    </source>
</evidence>
<reference evidence="1 2" key="1">
    <citation type="submission" date="2016-11" db="EMBL/GenBank/DDBJ databases">
        <authorList>
            <person name="Jaros S."/>
            <person name="Januszkiewicz K."/>
            <person name="Wedrychowicz H."/>
        </authorList>
    </citation>
    <scope>NUCLEOTIDE SEQUENCE [LARGE SCALE GENOMIC DNA]</scope>
    <source>
        <strain evidence="1 2">DSM 18772</strain>
    </source>
</reference>
<organism evidence="1 2">
    <name type="scientific">Rubritalea squalenifaciens DSM 18772</name>
    <dbReference type="NCBI Taxonomy" id="1123071"/>
    <lineage>
        <taxon>Bacteria</taxon>
        <taxon>Pseudomonadati</taxon>
        <taxon>Verrucomicrobiota</taxon>
        <taxon>Verrucomicrobiia</taxon>
        <taxon>Verrucomicrobiales</taxon>
        <taxon>Rubritaleaceae</taxon>
        <taxon>Rubritalea</taxon>
    </lineage>
</organism>
<dbReference type="Proteomes" id="UP000184510">
    <property type="component" value="Unassembled WGS sequence"/>
</dbReference>
<proteinExistence type="predicted"/>
<gene>
    <name evidence="1" type="ORF">SAMN02745181_3223</name>
</gene>
<evidence type="ECO:0000313" key="2">
    <source>
        <dbReference type="Proteomes" id="UP000184510"/>
    </source>
</evidence>
<keyword evidence="2" id="KW-1185">Reference proteome</keyword>
<accession>A0A1M6PL86</accession>
<protein>
    <submittedName>
        <fullName evidence="1">Uncharacterized protein</fullName>
    </submittedName>
</protein>
<dbReference type="InParanoid" id="A0A1M6PL86"/>